<dbReference type="GO" id="GO:0005524">
    <property type="term" value="F:ATP binding"/>
    <property type="evidence" value="ECO:0007669"/>
    <property type="project" value="UniProtKB-KW"/>
</dbReference>
<feature type="domain" description="GHMP kinase N-terminal" evidence="3">
    <location>
        <begin position="134"/>
        <end position="223"/>
    </location>
</feature>
<accession>A0A5A8ED70</accession>
<evidence type="ECO:0000259" key="3">
    <source>
        <dbReference type="Pfam" id="PF00288"/>
    </source>
</evidence>
<keyword evidence="1" id="KW-0547">Nucleotide-binding</keyword>
<dbReference type="SUPFAM" id="SSF55060">
    <property type="entry name" value="GHMP Kinase, C-terminal domain"/>
    <property type="match status" value="1"/>
</dbReference>
<dbReference type="OrthoDB" id="1924968at2759"/>
<dbReference type="Proteomes" id="UP000322899">
    <property type="component" value="Unassembled WGS sequence"/>
</dbReference>
<dbReference type="PANTHER" id="PTHR38710">
    <property type="entry name" value="WITH PUTATIVE URIDYL PYROPHOSPHORYLASE-RELATED"/>
    <property type="match status" value="1"/>
</dbReference>
<dbReference type="PANTHER" id="PTHR38710:SF1">
    <property type="entry name" value="WITH PUTATIVE URIDYL PYROPHOSPHORYLASE-RELATED"/>
    <property type="match status" value="1"/>
</dbReference>
<dbReference type="InterPro" id="IPR036554">
    <property type="entry name" value="GHMP_kinase_C_sf"/>
</dbReference>
<evidence type="ECO:0000313" key="4">
    <source>
        <dbReference type="EMBL" id="KAA0173861.1"/>
    </source>
</evidence>
<organism evidence="4 5">
    <name type="scientific">Cafeteria roenbergensis</name>
    <name type="common">Marine flagellate</name>
    <dbReference type="NCBI Taxonomy" id="33653"/>
    <lineage>
        <taxon>Eukaryota</taxon>
        <taxon>Sar</taxon>
        <taxon>Stramenopiles</taxon>
        <taxon>Bigyra</taxon>
        <taxon>Opalozoa</taxon>
        <taxon>Bicosoecida</taxon>
        <taxon>Cafeteriaceae</taxon>
        <taxon>Cafeteria</taxon>
    </lineage>
</organism>
<name>A0A5A8ED70_CAFRO</name>
<proteinExistence type="predicted"/>
<evidence type="ECO:0000256" key="2">
    <source>
        <dbReference type="ARBA" id="ARBA00022840"/>
    </source>
</evidence>
<keyword evidence="2" id="KW-0067">ATP-binding</keyword>
<dbReference type="InterPro" id="IPR020568">
    <property type="entry name" value="Ribosomal_Su5_D2-typ_SF"/>
</dbReference>
<evidence type="ECO:0000256" key="1">
    <source>
        <dbReference type="ARBA" id="ARBA00022741"/>
    </source>
</evidence>
<dbReference type="EMBL" id="VLTO01000028">
    <property type="protein sequence ID" value="KAA0173861.1"/>
    <property type="molecule type" value="Genomic_DNA"/>
</dbReference>
<dbReference type="AlphaFoldDB" id="A0A5A8ED70"/>
<evidence type="ECO:0000313" key="5">
    <source>
        <dbReference type="Proteomes" id="UP000322899"/>
    </source>
</evidence>
<dbReference type="InterPro" id="IPR006204">
    <property type="entry name" value="GHMP_kinase_N_dom"/>
</dbReference>
<gene>
    <name evidence="4" type="ORF">FNF27_04618</name>
</gene>
<protein>
    <recommendedName>
        <fullName evidence="3">GHMP kinase N-terminal domain-containing protein</fullName>
    </recommendedName>
</protein>
<reference evidence="4 5" key="1">
    <citation type="submission" date="2019-07" db="EMBL/GenBank/DDBJ databases">
        <title>Genomes of Cafeteria roenbergensis.</title>
        <authorList>
            <person name="Fischer M.G."/>
            <person name="Hackl T."/>
            <person name="Roman M."/>
        </authorList>
    </citation>
    <scope>NUCLEOTIDE SEQUENCE [LARGE SCALE GENOMIC DNA]</scope>
    <source>
        <strain evidence="4 5">E4-10P</strain>
    </source>
</reference>
<dbReference type="SUPFAM" id="SSF54211">
    <property type="entry name" value="Ribosomal protein S5 domain 2-like"/>
    <property type="match status" value="1"/>
</dbReference>
<dbReference type="Gene3D" id="3.30.230.120">
    <property type="match status" value="1"/>
</dbReference>
<comment type="caution">
    <text evidence="4">The sequence shown here is derived from an EMBL/GenBank/DDBJ whole genome shotgun (WGS) entry which is preliminary data.</text>
</comment>
<dbReference type="InterPro" id="IPR053034">
    <property type="entry name" value="Glucuronokinase-like"/>
</dbReference>
<sequence length="424" mass="43617">MSGATVVDVAEDDPAEPLSLHAARPPAAMDPADVVTAEAFARVGLMGNPSDGFFGRTVAATISNFKASVTVWPDRSPAGARGRVTLAPHPVFDAAVFANVAQASAVAAREGYSGGTRLLSACLHRLYRLLSERGVLPADAASRGFVAKWHTTIPRQVGLAGSSAILTAFVRAMLAFWGLAGRPELLEKAGLGPEGGPSFVLAVETEELGISAGLQDRVAQWWGGVVAMDFARERVEASGAGVYRPLPVAALPGLFLAYAPDPSDSGRIHAPVRQRWLEGDAVVTRGMSDIAACAAEVEGMLDGPVDDGAAMAERGHSLAELMSRNFGLRRSLFGDASLGRANLRMVEIAVETGAAAKFPGSGGAVVGVVDVVGMAAAGSLAADAVPGKGSPMSDYELAVAAGAEALRRAYAAEGFVCVMLRPTA</sequence>
<dbReference type="Pfam" id="PF00288">
    <property type="entry name" value="GHMP_kinases_N"/>
    <property type="match status" value="1"/>
</dbReference>
<dbReference type="PRINTS" id="PR00959">
    <property type="entry name" value="MEVGALKINASE"/>
</dbReference>